<dbReference type="AlphaFoldDB" id="A0A0D1EAN5"/>
<reference evidence="3 4" key="1">
    <citation type="submission" date="2015-02" db="EMBL/GenBank/DDBJ databases">
        <title>Genome Sequence of Jannaschia aquimarina DSM28248, a member of the Roseobacter clade.</title>
        <authorList>
            <person name="Voget S."/>
            <person name="Daniel R."/>
        </authorList>
    </citation>
    <scope>NUCLEOTIDE SEQUENCE [LARGE SCALE GENOMIC DNA]</scope>
    <source>
        <strain evidence="3 4">GSW-M26</strain>
    </source>
</reference>
<dbReference type="InterPro" id="IPR001405">
    <property type="entry name" value="UPF0758"/>
</dbReference>
<dbReference type="STRING" id="935700.jaqu_35250"/>
<dbReference type="InterPro" id="IPR025657">
    <property type="entry name" value="RadC_JAB"/>
</dbReference>
<keyword evidence="1" id="KW-0645">Protease</keyword>
<dbReference type="Gene3D" id="3.40.140.10">
    <property type="entry name" value="Cytidine Deaminase, domain 2"/>
    <property type="match status" value="1"/>
</dbReference>
<dbReference type="PANTHER" id="PTHR30471">
    <property type="entry name" value="DNA REPAIR PROTEIN RADC"/>
    <property type="match status" value="1"/>
</dbReference>
<keyword evidence="1" id="KW-0378">Hydrolase</keyword>
<dbReference type="PATRIC" id="fig|935700.4.peg.3633"/>
<dbReference type="Proteomes" id="UP000032232">
    <property type="component" value="Unassembled WGS sequence"/>
</dbReference>
<organism evidence="3 4">
    <name type="scientific">Jannaschia aquimarina</name>
    <dbReference type="NCBI Taxonomy" id="935700"/>
    <lineage>
        <taxon>Bacteria</taxon>
        <taxon>Pseudomonadati</taxon>
        <taxon>Pseudomonadota</taxon>
        <taxon>Alphaproteobacteria</taxon>
        <taxon>Rhodobacterales</taxon>
        <taxon>Roseobacteraceae</taxon>
        <taxon>Jannaschia</taxon>
    </lineage>
</organism>
<evidence type="ECO:0000313" key="3">
    <source>
        <dbReference type="EMBL" id="KIT14764.1"/>
    </source>
</evidence>
<protein>
    <recommendedName>
        <fullName evidence="2">RadC-like JAB domain-containing protein</fullName>
    </recommendedName>
</protein>
<sequence length="211" mass="23599">MSPICLPQQDEFGMVDLEGYVRDAIPEHLAKKVTRSLYDRFGSLEGILSASEYELGSVSDVGPSLASSLVRLGRLSQRRTTARYLDDPVRQYHARLYEVVRSHTAPQCRMQTSAVYLDAIGRPIGRSLIAQGTSNHTPILPRQVVAGALEYNACSVAVCVFTEFPSLKMPDILQGEAVTLDYILSLFDIRLMPVMAYNDLEFRIWPLTEML</sequence>
<gene>
    <name evidence="3" type="ORF">jaqu_35250</name>
</gene>
<dbReference type="Gene3D" id="1.10.150.20">
    <property type="entry name" value="5' to 3' exonuclease, C-terminal subdomain"/>
    <property type="match status" value="1"/>
</dbReference>
<dbReference type="InterPro" id="IPR010994">
    <property type="entry name" value="RuvA_2-like"/>
</dbReference>
<dbReference type="Pfam" id="PF04002">
    <property type="entry name" value="RadC"/>
    <property type="match status" value="1"/>
</dbReference>
<feature type="domain" description="RadC-like JAB" evidence="2">
    <location>
        <begin position="95"/>
        <end position="159"/>
    </location>
</feature>
<dbReference type="GO" id="GO:0008237">
    <property type="term" value="F:metallopeptidase activity"/>
    <property type="evidence" value="ECO:0007669"/>
    <property type="project" value="UniProtKB-KW"/>
</dbReference>
<proteinExistence type="predicted"/>
<accession>A0A0D1EAN5</accession>
<comment type="caution">
    <text evidence="3">The sequence shown here is derived from an EMBL/GenBank/DDBJ whole genome shotgun (WGS) entry which is preliminary data.</text>
</comment>
<evidence type="ECO:0000256" key="1">
    <source>
        <dbReference type="ARBA" id="ARBA00023049"/>
    </source>
</evidence>
<keyword evidence="4" id="KW-1185">Reference proteome</keyword>
<keyword evidence="1" id="KW-0482">Metalloprotease</keyword>
<evidence type="ECO:0000313" key="4">
    <source>
        <dbReference type="Proteomes" id="UP000032232"/>
    </source>
</evidence>
<name>A0A0D1EAN5_9RHOB</name>
<evidence type="ECO:0000259" key="2">
    <source>
        <dbReference type="Pfam" id="PF04002"/>
    </source>
</evidence>
<dbReference type="EMBL" id="JYFE01000064">
    <property type="protein sequence ID" value="KIT14764.1"/>
    <property type="molecule type" value="Genomic_DNA"/>
</dbReference>
<dbReference type="SUPFAM" id="SSF47781">
    <property type="entry name" value="RuvA domain 2-like"/>
    <property type="match status" value="1"/>
</dbReference>
<dbReference type="PANTHER" id="PTHR30471:SF3">
    <property type="entry name" value="UPF0758 PROTEIN YEES-RELATED"/>
    <property type="match status" value="1"/>
</dbReference>